<comment type="caution">
    <text evidence="1">The sequence shown here is derived from an EMBL/GenBank/DDBJ whole genome shotgun (WGS) entry which is preliminary data.</text>
</comment>
<keyword evidence="2" id="KW-1185">Reference proteome</keyword>
<dbReference type="EMBL" id="MU273476">
    <property type="protein sequence ID" value="KAI0035999.1"/>
    <property type="molecule type" value="Genomic_DNA"/>
</dbReference>
<reference evidence="1" key="1">
    <citation type="submission" date="2021-02" db="EMBL/GenBank/DDBJ databases">
        <authorList>
            <consortium name="DOE Joint Genome Institute"/>
            <person name="Ahrendt S."/>
            <person name="Looney B.P."/>
            <person name="Miyauchi S."/>
            <person name="Morin E."/>
            <person name="Drula E."/>
            <person name="Courty P.E."/>
            <person name="Chicoki N."/>
            <person name="Fauchery L."/>
            <person name="Kohler A."/>
            <person name="Kuo A."/>
            <person name="Labutti K."/>
            <person name="Pangilinan J."/>
            <person name="Lipzen A."/>
            <person name="Riley R."/>
            <person name="Andreopoulos W."/>
            <person name="He G."/>
            <person name="Johnson J."/>
            <person name="Barry K.W."/>
            <person name="Grigoriev I.V."/>
            <person name="Nagy L."/>
            <person name="Hibbett D."/>
            <person name="Henrissat B."/>
            <person name="Matheny P.B."/>
            <person name="Labbe J."/>
            <person name="Martin F."/>
        </authorList>
    </citation>
    <scope>NUCLEOTIDE SEQUENCE</scope>
    <source>
        <strain evidence="1">EC-137</strain>
    </source>
</reference>
<organism evidence="1 2">
    <name type="scientific">Vararia minispora EC-137</name>
    <dbReference type="NCBI Taxonomy" id="1314806"/>
    <lineage>
        <taxon>Eukaryota</taxon>
        <taxon>Fungi</taxon>
        <taxon>Dikarya</taxon>
        <taxon>Basidiomycota</taxon>
        <taxon>Agaricomycotina</taxon>
        <taxon>Agaricomycetes</taxon>
        <taxon>Russulales</taxon>
        <taxon>Lachnocladiaceae</taxon>
        <taxon>Vararia</taxon>
    </lineage>
</organism>
<gene>
    <name evidence="1" type="ORF">K488DRAFT_41943</name>
</gene>
<protein>
    <submittedName>
        <fullName evidence="1">Uncharacterized protein</fullName>
    </submittedName>
</protein>
<accession>A0ACB8QVZ9</accession>
<evidence type="ECO:0000313" key="1">
    <source>
        <dbReference type="EMBL" id="KAI0035999.1"/>
    </source>
</evidence>
<dbReference type="Proteomes" id="UP000814128">
    <property type="component" value="Unassembled WGS sequence"/>
</dbReference>
<proteinExistence type="predicted"/>
<reference evidence="1" key="2">
    <citation type="journal article" date="2022" name="New Phytol.">
        <title>Evolutionary transition to the ectomycorrhizal habit in the genomes of a hyperdiverse lineage of mushroom-forming fungi.</title>
        <authorList>
            <person name="Looney B."/>
            <person name="Miyauchi S."/>
            <person name="Morin E."/>
            <person name="Drula E."/>
            <person name="Courty P.E."/>
            <person name="Kohler A."/>
            <person name="Kuo A."/>
            <person name="LaButti K."/>
            <person name="Pangilinan J."/>
            <person name="Lipzen A."/>
            <person name="Riley R."/>
            <person name="Andreopoulos W."/>
            <person name="He G."/>
            <person name="Johnson J."/>
            <person name="Nolan M."/>
            <person name="Tritt A."/>
            <person name="Barry K.W."/>
            <person name="Grigoriev I.V."/>
            <person name="Nagy L.G."/>
            <person name="Hibbett D."/>
            <person name="Henrissat B."/>
            <person name="Matheny P.B."/>
            <person name="Labbe J."/>
            <person name="Martin F.M."/>
        </authorList>
    </citation>
    <scope>NUCLEOTIDE SEQUENCE</scope>
    <source>
        <strain evidence="1">EC-137</strain>
    </source>
</reference>
<evidence type="ECO:0000313" key="2">
    <source>
        <dbReference type="Proteomes" id="UP000814128"/>
    </source>
</evidence>
<name>A0ACB8QVZ9_9AGAM</name>
<sequence length="283" mass="31631">MMSEFPLDVAQIVALFLESLFYGLNLVSFLSCMHALLFIKHDGSNGQYIYFMGTTLFFFTFATLDVVFLLRHVLDAFIWYKGGGHALEELLILSCWVSAMKTFTYAAQTSVADAVLVYRCLTFYKSHKYRWMIVAILGSLWAGGMVVEGLMCWIVFTYPAESAATVHTGTLSPFVTAMLVVTLILNVGATALITYHVWPATRRINEASATNGNGHIQRAMRIWIDSAAMYTLSVLVFAVVYSCNNNALYGVSDCVVQVIVCLFLILGPLSRLDYQHLRAFRSI</sequence>